<dbReference type="GO" id="GO:0004343">
    <property type="term" value="F:glucosamine 6-phosphate N-acetyltransferase activity"/>
    <property type="evidence" value="ECO:0007669"/>
    <property type="project" value="TreeGrafter"/>
</dbReference>
<keyword evidence="3" id="KW-1185">Reference proteome</keyword>
<dbReference type="PANTHER" id="PTHR13355">
    <property type="entry name" value="GLUCOSAMINE 6-PHOSPHATE N-ACETYLTRANSFERASE"/>
    <property type="match status" value="1"/>
</dbReference>
<gene>
    <name evidence="2" type="ORF">C7P63_02275</name>
</gene>
<dbReference type="PROSITE" id="PS51186">
    <property type="entry name" value="GNAT"/>
    <property type="match status" value="1"/>
</dbReference>
<dbReference type="Proteomes" id="UP000277864">
    <property type="component" value="Unassembled WGS sequence"/>
</dbReference>
<reference evidence="2 3" key="1">
    <citation type="submission" date="2018-03" db="EMBL/GenBank/DDBJ databases">
        <authorList>
            <person name="Gulvik C.A."/>
        </authorList>
    </citation>
    <scope>NUCLEOTIDE SEQUENCE [LARGE SCALE GENOMIC DNA]</scope>
    <source>
        <strain evidence="2 3">JCM 31581</strain>
    </source>
</reference>
<dbReference type="OrthoDB" id="9796171at2"/>
<dbReference type="AlphaFoldDB" id="A0A429Z8G9"/>
<feature type="domain" description="N-acetyltransferase" evidence="1">
    <location>
        <begin position="11"/>
        <end position="154"/>
    </location>
</feature>
<keyword evidence="2" id="KW-0808">Transferase</keyword>
<name>A0A429Z8G9_9ENTE</name>
<evidence type="ECO:0000259" key="1">
    <source>
        <dbReference type="PROSITE" id="PS51186"/>
    </source>
</evidence>
<dbReference type="InterPro" id="IPR039143">
    <property type="entry name" value="GNPNAT1-like"/>
</dbReference>
<evidence type="ECO:0000313" key="3">
    <source>
        <dbReference type="Proteomes" id="UP000277864"/>
    </source>
</evidence>
<proteinExistence type="predicted"/>
<organism evidence="2 3">
    <name type="scientific">Vagococcus humatus</name>
    <dbReference type="NCBI Taxonomy" id="1889241"/>
    <lineage>
        <taxon>Bacteria</taxon>
        <taxon>Bacillati</taxon>
        <taxon>Bacillota</taxon>
        <taxon>Bacilli</taxon>
        <taxon>Lactobacillales</taxon>
        <taxon>Enterococcaceae</taxon>
        <taxon>Vagococcus</taxon>
    </lineage>
</organism>
<accession>A0A429Z8G9</accession>
<dbReference type="Gene3D" id="3.40.630.30">
    <property type="match status" value="1"/>
</dbReference>
<dbReference type="EMBL" id="PXZH01000001">
    <property type="protein sequence ID" value="RST89925.1"/>
    <property type="molecule type" value="Genomic_DNA"/>
</dbReference>
<dbReference type="CDD" id="cd04301">
    <property type="entry name" value="NAT_SF"/>
    <property type="match status" value="1"/>
</dbReference>
<dbReference type="PANTHER" id="PTHR13355:SF11">
    <property type="entry name" value="GLUCOSAMINE 6-PHOSPHATE N-ACETYLTRANSFERASE"/>
    <property type="match status" value="1"/>
</dbReference>
<evidence type="ECO:0000313" key="2">
    <source>
        <dbReference type="EMBL" id="RST89925.1"/>
    </source>
</evidence>
<comment type="caution">
    <text evidence="2">The sequence shown here is derived from an EMBL/GenBank/DDBJ whole genome shotgun (WGS) entry which is preliminary data.</text>
</comment>
<dbReference type="InterPro" id="IPR000182">
    <property type="entry name" value="GNAT_dom"/>
</dbReference>
<sequence>MKKKGDELMILHTKNLHTKIFRDGANIRKKVFVEEQQRPLRVEFTYDEAKCIHLVYYIDQRPAGTLRLYPLSAHIAKIQRVAILPEFRGQKLGSKIIAAGENLAREYGYLAVVLDAQEHAIPFYDKLNYVPTGEETFILPKTTILHLPMIKQLEPLEQLA</sequence>
<dbReference type="SUPFAM" id="SSF55729">
    <property type="entry name" value="Acyl-CoA N-acyltransferases (Nat)"/>
    <property type="match status" value="1"/>
</dbReference>
<protein>
    <submittedName>
        <fullName evidence="2">GNAT family N-acetyltransferase</fullName>
    </submittedName>
</protein>
<dbReference type="InterPro" id="IPR016181">
    <property type="entry name" value="Acyl_CoA_acyltransferase"/>
</dbReference>
<dbReference type="Pfam" id="PF00583">
    <property type="entry name" value="Acetyltransf_1"/>
    <property type="match status" value="1"/>
</dbReference>